<dbReference type="GO" id="GO:0005507">
    <property type="term" value="F:copper ion binding"/>
    <property type="evidence" value="ECO:0007669"/>
    <property type="project" value="InterPro"/>
</dbReference>
<dbReference type="InterPro" id="IPR011706">
    <property type="entry name" value="Cu-oxidase_C"/>
</dbReference>
<dbReference type="AlphaFoldDB" id="A0AAD5SHM5"/>
<name>A0AAD5SHM5_9FUNG</name>
<keyword evidence="4" id="KW-0186">Copper</keyword>
<evidence type="ECO:0000256" key="3">
    <source>
        <dbReference type="ARBA" id="ARBA00023002"/>
    </source>
</evidence>
<comment type="similarity">
    <text evidence="1">Belongs to the multicopper oxidase family.</text>
</comment>
<dbReference type="CDD" id="cd04205">
    <property type="entry name" value="CuRO_2_LCC_like"/>
    <property type="match status" value="1"/>
</dbReference>
<evidence type="ECO:0000256" key="2">
    <source>
        <dbReference type="ARBA" id="ARBA00022723"/>
    </source>
</evidence>
<proteinExistence type="inferred from homology"/>
<dbReference type="Pfam" id="PF07732">
    <property type="entry name" value="Cu-oxidase_3"/>
    <property type="match status" value="1"/>
</dbReference>
<evidence type="ECO:0000259" key="7">
    <source>
        <dbReference type="Pfam" id="PF07732"/>
    </source>
</evidence>
<dbReference type="EMBL" id="JADGJD010000070">
    <property type="protein sequence ID" value="KAJ3055620.1"/>
    <property type="molecule type" value="Genomic_DNA"/>
</dbReference>
<dbReference type="Pfam" id="PF07731">
    <property type="entry name" value="Cu-oxidase_2"/>
    <property type="match status" value="1"/>
</dbReference>
<comment type="caution">
    <text evidence="8">The sequence shown here is derived from an EMBL/GenBank/DDBJ whole genome shotgun (WGS) entry which is preliminary data.</text>
</comment>
<dbReference type="Pfam" id="PF00394">
    <property type="entry name" value="Cu-oxidase"/>
    <property type="match status" value="1"/>
</dbReference>
<dbReference type="InterPro" id="IPR045087">
    <property type="entry name" value="Cu-oxidase_fam"/>
</dbReference>
<protein>
    <submittedName>
        <fullName evidence="8">Uncharacterized protein</fullName>
    </submittedName>
</protein>
<dbReference type="Proteomes" id="UP001212841">
    <property type="component" value="Unassembled WGS sequence"/>
</dbReference>
<evidence type="ECO:0000256" key="4">
    <source>
        <dbReference type="ARBA" id="ARBA00023008"/>
    </source>
</evidence>
<evidence type="ECO:0000313" key="8">
    <source>
        <dbReference type="EMBL" id="KAJ3055620.1"/>
    </source>
</evidence>
<dbReference type="CDD" id="cd04206">
    <property type="entry name" value="CuRO_1_LCC_like"/>
    <property type="match status" value="1"/>
</dbReference>
<dbReference type="PANTHER" id="PTHR11709:SF394">
    <property type="entry name" value="FI03373P-RELATED"/>
    <property type="match status" value="1"/>
</dbReference>
<feature type="domain" description="Plastocyanin-like" evidence="5">
    <location>
        <begin position="160"/>
        <end position="311"/>
    </location>
</feature>
<dbReference type="PANTHER" id="PTHR11709">
    <property type="entry name" value="MULTI-COPPER OXIDASE"/>
    <property type="match status" value="1"/>
</dbReference>
<evidence type="ECO:0000259" key="6">
    <source>
        <dbReference type="Pfam" id="PF07731"/>
    </source>
</evidence>
<dbReference type="InterPro" id="IPR008972">
    <property type="entry name" value="Cupredoxin"/>
</dbReference>
<dbReference type="InterPro" id="IPR011707">
    <property type="entry name" value="Cu-oxidase-like_N"/>
</dbReference>
<feature type="domain" description="Plastocyanin-like" evidence="6">
    <location>
        <begin position="406"/>
        <end position="486"/>
    </location>
</feature>
<keyword evidence="3" id="KW-0560">Oxidoreductase</keyword>
<dbReference type="GO" id="GO:0016491">
    <property type="term" value="F:oxidoreductase activity"/>
    <property type="evidence" value="ECO:0007669"/>
    <property type="project" value="UniProtKB-KW"/>
</dbReference>
<evidence type="ECO:0000313" key="9">
    <source>
        <dbReference type="Proteomes" id="UP001212841"/>
    </source>
</evidence>
<gene>
    <name evidence="8" type="ORF">HK097_009947</name>
</gene>
<dbReference type="SUPFAM" id="SSF49503">
    <property type="entry name" value="Cupredoxins"/>
    <property type="match status" value="3"/>
</dbReference>
<organism evidence="8 9">
    <name type="scientific">Rhizophlyctis rosea</name>
    <dbReference type="NCBI Taxonomy" id="64517"/>
    <lineage>
        <taxon>Eukaryota</taxon>
        <taxon>Fungi</taxon>
        <taxon>Fungi incertae sedis</taxon>
        <taxon>Chytridiomycota</taxon>
        <taxon>Chytridiomycota incertae sedis</taxon>
        <taxon>Chytridiomycetes</taxon>
        <taxon>Rhizophlyctidales</taxon>
        <taxon>Rhizophlyctidaceae</taxon>
        <taxon>Rhizophlyctis</taxon>
    </lineage>
</organism>
<keyword evidence="2" id="KW-0479">Metal-binding</keyword>
<reference evidence="8" key="1">
    <citation type="submission" date="2020-05" db="EMBL/GenBank/DDBJ databases">
        <title>Phylogenomic resolution of chytrid fungi.</title>
        <authorList>
            <person name="Stajich J.E."/>
            <person name="Amses K."/>
            <person name="Simmons R."/>
            <person name="Seto K."/>
            <person name="Myers J."/>
            <person name="Bonds A."/>
            <person name="Quandt C.A."/>
            <person name="Barry K."/>
            <person name="Liu P."/>
            <person name="Grigoriev I."/>
            <person name="Longcore J.E."/>
            <person name="James T.Y."/>
        </authorList>
    </citation>
    <scope>NUCLEOTIDE SEQUENCE</scope>
    <source>
        <strain evidence="8">JEL0318</strain>
    </source>
</reference>
<sequence length="488" mass="54403">MVSIVPDFRLPVLLQVSCLNSLTKTFSPTELNITNNAVSPDCGPTVPALLVNGRFNGPTLEANVGEIIEVTVHNKLFSEGTSIHWHGLHLRDAPYYDGAGKITQDLIPPGKSFTYRIPTGEQSGTYFYHAHHALQSQQIHGALIIRDPKTDSQLPHYDEERILEFSDHWHKDSTTQLVGLVANPTFTWIGDAQSLLINGKGPFNGTCATGNSQNWTTIEVEQGKTYRLRLIGSSTLGYFNFEIPNHNLTIVEADGIPVKPYTVSRLEINSGQRYSVLLKADQPPSVYWASLRILWRPAGPTGFALLKYKNAPNDVVTSAQPSFVSPPSKPAESIEWILPKLEPLKGHGKTVPKKADREIVLESTQFTNYTYEGSDTRYVRWIVNNVSFTFPPRPTYFHALEGSLDKLPVTSKPYHIKHNEVVDFIFQAVTSAGGVCEAHPWHIHGNYFYEIESGPGKYDPKLTTPASNATHFENPLPRDSITVFPYQV</sequence>
<evidence type="ECO:0000256" key="1">
    <source>
        <dbReference type="ARBA" id="ARBA00010609"/>
    </source>
</evidence>
<dbReference type="Gene3D" id="2.60.40.420">
    <property type="entry name" value="Cupredoxins - blue copper proteins"/>
    <property type="match status" value="3"/>
</dbReference>
<accession>A0AAD5SHM5</accession>
<dbReference type="FunFam" id="2.60.40.420:FF:000045">
    <property type="entry name" value="Laccase 2"/>
    <property type="match status" value="1"/>
</dbReference>
<evidence type="ECO:0000259" key="5">
    <source>
        <dbReference type="Pfam" id="PF00394"/>
    </source>
</evidence>
<feature type="domain" description="Plastocyanin-like" evidence="7">
    <location>
        <begin position="33"/>
        <end position="149"/>
    </location>
</feature>
<dbReference type="InterPro" id="IPR001117">
    <property type="entry name" value="Cu-oxidase_2nd"/>
</dbReference>
<keyword evidence="9" id="KW-1185">Reference proteome</keyword>